<dbReference type="EMBL" id="JBHSWE010000001">
    <property type="protein sequence ID" value="MFC6672522.1"/>
    <property type="molecule type" value="Genomic_DNA"/>
</dbReference>
<protein>
    <recommendedName>
        <fullName evidence="3">Helix-turn-helix domain-containing protein</fullName>
    </recommendedName>
</protein>
<accession>A0ABW2A4Z3</accession>
<name>A0ABW2A4Z3_9GAMM</name>
<organism evidence="1 2">
    <name type="scientific">Marinobacterium aestuariivivens</name>
    <dbReference type="NCBI Taxonomy" id="1698799"/>
    <lineage>
        <taxon>Bacteria</taxon>
        <taxon>Pseudomonadati</taxon>
        <taxon>Pseudomonadota</taxon>
        <taxon>Gammaproteobacteria</taxon>
        <taxon>Oceanospirillales</taxon>
        <taxon>Oceanospirillaceae</taxon>
        <taxon>Marinobacterium</taxon>
    </lineage>
</organism>
<reference evidence="2" key="1">
    <citation type="journal article" date="2019" name="Int. J. Syst. Evol. Microbiol.">
        <title>The Global Catalogue of Microorganisms (GCM) 10K type strain sequencing project: providing services to taxonomists for standard genome sequencing and annotation.</title>
        <authorList>
            <consortium name="The Broad Institute Genomics Platform"/>
            <consortium name="The Broad Institute Genome Sequencing Center for Infectious Disease"/>
            <person name="Wu L."/>
            <person name="Ma J."/>
        </authorList>
    </citation>
    <scope>NUCLEOTIDE SEQUENCE [LARGE SCALE GENOMIC DNA]</scope>
    <source>
        <strain evidence="2">NBRC 111756</strain>
    </source>
</reference>
<evidence type="ECO:0008006" key="3">
    <source>
        <dbReference type="Google" id="ProtNLM"/>
    </source>
</evidence>
<dbReference type="Gene3D" id="1.10.238.160">
    <property type="match status" value="1"/>
</dbReference>
<gene>
    <name evidence="1" type="ORF">ACFQDL_22460</name>
</gene>
<evidence type="ECO:0000313" key="2">
    <source>
        <dbReference type="Proteomes" id="UP001596422"/>
    </source>
</evidence>
<keyword evidence="2" id="KW-1185">Reference proteome</keyword>
<dbReference type="RefSeq" id="WP_379910960.1">
    <property type="nucleotide sequence ID" value="NZ_JBHSWE010000001.1"/>
</dbReference>
<dbReference type="Proteomes" id="UP001596422">
    <property type="component" value="Unassembled WGS sequence"/>
</dbReference>
<proteinExistence type="predicted"/>
<comment type="caution">
    <text evidence="1">The sequence shown here is derived from an EMBL/GenBank/DDBJ whole genome shotgun (WGS) entry which is preliminary data.</text>
</comment>
<sequence>MNTASFQKNHTTHTVNISGDDCVPACEAARLLGLKPDTLTRYRYEPPESPHFIPYVKAGHRVFYPISELREFMERRGQSLDFGRQDTGDAVPAGAEWLTAHQLQTRWQAGAQLLYEMRSDPRFPNPIRLGRQNRWSVADIEAFEQQLKSDGAAA</sequence>
<evidence type="ECO:0000313" key="1">
    <source>
        <dbReference type="EMBL" id="MFC6672522.1"/>
    </source>
</evidence>